<keyword evidence="6" id="KW-1185">Reference proteome</keyword>
<dbReference type="InterPro" id="IPR040390">
    <property type="entry name" value="TIFY/JAZ"/>
</dbReference>
<gene>
    <name evidence="5" type="ORF">ACH5RR_020201</name>
</gene>
<protein>
    <recommendedName>
        <fullName evidence="2">Protein TIFY</fullName>
    </recommendedName>
    <alternativeName>
        <fullName evidence="2">Jasmonate ZIM domain-containing protein</fullName>
    </alternativeName>
</protein>
<feature type="compositionally biased region" description="Low complexity" evidence="3">
    <location>
        <begin position="78"/>
        <end position="94"/>
    </location>
</feature>
<feature type="compositionally biased region" description="Polar residues" evidence="3">
    <location>
        <begin position="321"/>
        <end position="334"/>
    </location>
</feature>
<name>A0ABD2ZGS1_9GENT</name>
<organism evidence="5 6">
    <name type="scientific">Cinchona calisaya</name>
    <dbReference type="NCBI Taxonomy" id="153742"/>
    <lineage>
        <taxon>Eukaryota</taxon>
        <taxon>Viridiplantae</taxon>
        <taxon>Streptophyta</taxon>
        <taxon>Embryophyta</taxon>
        <taxon>Tracheophyta</taxon>
        <taxon>Spermatophyta</taxon>
        <taxon>Magnoliopsida</taxon>
        <taxon>eudicotyledons</taxon>
        <taxon>Gunneridae</taxon>
        <taxon>Pentapetalae</taxon>
        <taxon>asterids</taxon>
        <taxon>lamiids</taxon>
        <taxon>Gentianales</taxon>
        <taxon>Rubiaceae</taxon>
        <taxon>Cinchonoideae</taxon>
        <taxon>Cinchoneae</taxon>
        <taxon>Cinchona</taxon>
    </lineage>
</organism>
<evidence type="ECO:0000313" key="6">
    <source>
        <dbReference type="Proteomes" id="UP001630127"/>
    </source>
</evidence>
<dbReference type="PROSITE" id="PS51320">
    <property type="entry name" value="TIFY"/>
    <property type="match status" value="1"/>
</dbReference>
<dbReference type="PANTHER" id="PTHR33077:SF60">
    <property type="entry name" value="TIFY DOMAIN-CONTAINING PROTEIN"/>
    <property type="match status" value="1"/>
</dbReference>
<dbReference type="Proteomes" id="UP001630127">
    <property type="component" value="Unassembled WGS sequence"/>
</dbReference>
<feature type="domain" description="Tify" evidence="4">
    <location>
        <begin position="148"/>
        <end position="183"/>
    </location>
</feature>
<evidence type="ECO:0000256" key="3">
    <source>
        <dbReference type="SAM" id="MobiDB-lite"/>
    </source>
</evidence>
<feature type="compositionally biased region" description="Polar residues" evidence="3">
    <location>
        <begin position="95"/>
        <end position="104"/>
    </location>
</feature>
<dbReference type="SMART" id="SM00979">
    <property type="entry name" value="TIFY"/>
    <property type="match status" value="1"/>
</dbReference>
<dbReference type="GO" id="GO:0009611">
    <property type="term" value="P:response to wounding"/>
    <property type="evidence" value="ECO:0007669"/>
    <property type="project" value="UniProtKB-UniRule"/>
</dbReference>
<proteinExistence type="inferred from homology"/>
<sequence>MPPEETVNKSPLDKPLHQLTEDDISQLTREDCRRYLKQKGMRRPSWNKSQAIQQVILLKTLLGTTSDSDAGGGTRYIPPTRNNYNNKNDNPPLNSASKGTSTDAEVSESAEETVPSEGKDVEKPVVSGHLIVEDNDSVPPSPRNTGSSNIPVGQMTIFYCGRVNVYDDVPADKAQELMHLAASPLHLPQEPLVDSSLSLQSTCHLQATTVKSSPDSSVILLPNTRTVKMNESTGLNVEEYMFPEDNHDSPSCRKALVQRYLEKRKDRFKSKRKVGMTPTTSLDAYLNPQMGQHIPGEHSSRTDPCSPPQIRLPNAPIRYSSMENSLTRSANFSAGLNDRDMKK</sequence>
<keyword evidence="2" id="KW-0539">Nucleus</keyword>
<comment type="domain">
    <text evidence="2">The jas domain is required for interaction with COI1.</text>
</comment>
<comment type="function">
    <text evidence="2">Repressor of jasmonate responses.</text>
</comment>
<feature type="region of interest" description="Disordered" evidence="3">
    <location>
        <begin position="318"/>
        <end position="343"/>
    </location>
</feature>
<feature type="region of interest" description="Disordered" evidence="3">
    <location>
        <begin position="64"/>
        <end position="124"/>
    </location>
</feature>
<dbReference type="InterPro" id="IPR010399">
    <property type="entry name" value="Tify_dom"/>
</dbReference>
<comment type="similarity">
    <text evidence="1 2">Belongs to the TIFY/JAZ family.</text>
</comment>
<feature type="region of interest" description="Disordered" evidence="3">
    <location>
        <begin position="1"/>
        <end position="25"/>
    </location>
</feature>
<dbReference type="GO" id="GO:0005634">
    <property type="term" value="C:nucleus"/>
    <property type="evidence" value="ECO:0007669"/>
    <property type="project" value="UniProtKB-SubCell"/>
</dbReference>
<dbReference type="AlphaFoldDB" id="A0ABD2ZGS1"/>
<evidence type="ECO:0000256" key="2">
    <source>
        <dbReference type="RuleBase" id="RU369065"/>
    </source>
</evidence>
<keyword evidence="2" id="KW-1184">Jasmonic acid signaling pathway</keyword>
<evidence type="ECO:0000259" key="4">
    <source>
        <dbReference type="PROSITE" id="PS51320"/>
    </source>
</evidence>
<evidence type="ECO:0000313" key="5">
    <source>
        <dbReference type="EMBL" id="KAL3517612.1"/>
    </source>
</evidence>
<comment type="caution">
    <text evidence="5">The sequence shown here is derived from an EMBL/GenBank/DDBJ whole genome shotgun (WGS) entry which is preliminary data.</text>
</comment>
<reference evidence="5 6" key="1">
    <citation type="submission" date="2024-11" db="EMBL/GenBank/DDBJ databases">
        <title>A near-complete genome assembly of Cinchona calisaya.</title>
        <authorList>
            <person name="Lian D.C."/>
            <person name="Zhao X.W."/>
            <person name="Wei L."/>
        </authorList>
    </citation>
    <scope>NUCLEOTIDE SEQUENCE [LARGE SCALE GENOMIC DNA]</scope>
    <source>
        <tissue evidence="5">Nenye</tissue>
    </source>
</reference>
<dbReference type="GO" id="GO:2000022">
    <property type="term" value="P:regulation of jasmonic acid mediated signaling pathway"/>
    <property type="evidence" value="ECO:0007669"/>
    <property type="project" value="UniProtKB-UniRule"/>
</dbReference>
<dbReference type="PANTHER" id="PTHR33077">
    <property type="entry name" value="PROTEIN TIFY 4A-RELATED-RELATED"/>
    <property type="match status" value="1"/>
</dbReference>
<dbReference type="GO" id="GO:0031347">
    <property type="term" value="P:regulation of defense response"/>
    <property type="evidence" value="ECO:0007669"/>
    <property type="project" value="UniProtKB-UniRule"/>
</dbReference>
<accession>A0ABD2ZGS1</accession>
<feature type="compositionally biased region" description="Basic and acidic residues" evidence="3">
    <location>
        <begin position="11"/>
        <end position="20"/>
    </location>
</feature>
<dbReference type="Pfam" id="PF06200">
    <property type="entry name" value="tify"/>
    <property type="match status" value="1"/>
</dbReference>
<evidence type="ECO:0000256" key="1">
    <source>
        <dbReference type="ARBA" id="ARBA00008614"/>
    </source>
</evidence>
<dbReference type="EMBL" id="JBJUIK010000009">
    <property type="protein sequence ID" value="KAL3517612.1"/>
    <property type="molecule type" value="Genomic_DNA"/>
</dbReference>
<comment type="subcellular location">
    <subcellularLocation>
        <location evidence="2">Nucleus</location>
    </subcellularLocation>
</comment>